<dbReference type="InterPro" id="IPR045851">
    <property type="entry name" value="AMP-bd_C_sf"/>
</dbReference>
<evidence type="ECO:0000259" key="1">
    <source>
        <dbReference type="Pfam" id="PF00501"/>
    </source>
</evidence>
<dbReference type="Gene3D" id="3.40.50.12780">
    <property type="entry name" value="N-terminal domain of ligase-like"/>
    <property type="match status" value="1"/>
</dbReference>
<dbReference type="Pfam" id="PF13193">
    <property type="entry name" value="AMP-binding_C"/>
    <property type="match status" value="1"/>
</dbReference>
<dbReference type="InterPro" id="IPR020845">
    <property type="entry name" value="AMP-binding_CS"/>
</dbReference>
<feature type="domain" description="AMP-binding enzyme C-terminal" evidence="2">
    <location>
        <begin position="514"/>
        <end position="599"/>
    </location>
</feature>
<reference evidence="3" key="2">
    <citation type="submission" date="2023-05" db="EMBL/GenBank/DDBJ databases">
        <authorList>
            <consortium name="Lawrence Berkeley National Laboratory"/>
            <person name="Steindorff A."/>
            <person name="Hensen N."/>
            <person name="Bonometti L."/>
            <person name="Westerberg I."/>
            <person name="Brannstrom I.O."/>
            <person name="Guillou S."/>
            <person name="Cros-Aarteil S."/>
            <person name="Calhoun S."/>
            <person name="Haridas S."/>
            <person name="Kuo A."/>
            <person name="Mondo S."/>
            <person name="Pangilinan J."/>
            <person name="Riley R."/>
            <person name="Labutti K."/>
            <person name="Andreopoulos B."/>
            <person name="Lipzen A."/>
            <person name="Chen C."/>
            <person name="Yanf M."/>
            <person name="Daum C."/>
            <person name="Ng V."/>
            <person name="Clum A."/>
            <person name="Ohm R."/>
            <person name="Martin F."/>
            <person name="Silar P."/>
            <person name="Natvig D."/>
            <person name="Lalanne C."/>
            <person name="Gautier V."/>
            <person name="Ament-Velasquez S.L."/>
            <person name="Kruys A."/>
            <person name="Hutchinson M.I."/>
            <person name="Powell A.J."/>
            <person name="Barry K."/>
            <person name="Miller A.N."/>
            <person name="Grigoriev I.V."/>
            <person name="Debuchy R."/>
            <person name="Gladieux P."/>
            <person name="Thoren M.H."/>
            <person name="Johannesson H."/>
        </authorList>
    </citation>
    <scope>NUCLEOTIDE SEQUENCE</scope>
    <source>
        <strain evidence="3">CBS 103.79</strain>
    </source>
</reference>
<evidence type="ECO:0000259" key="2">
    <source>
        <dbReference type="Pfam" id="PF13193"/>
    </source>
</evidence>
<dbReference type="GO" id="GO:0019748">
    <property type="term" value="P:secondary metabolic process"/>
    <property type="evidence" value="ECO:0007669"/>
    <property type="project" value="TreeGrafter"/>
</dbReference>
<gene>
    <name evidence="3" type="ORF">C8A05DRAFT_19960</name>
</gene>
<dbReference type="EMBL" id="MU856226">
    <property type="protein sequence ID" value="KAK3897239.1"/>
    <property type="molecule type" value="Genomic_DNA"/>
</dbReference>
<reference evidence="3" key="1">
    <citation type="journal article" date="2023" name="Mol. Phylogenet. Evol.">
        <title>Genome-scale phylogeny and comparative genomics of the fungal order Sordariales.</title>
        <authorList>
            <person name="Hensen N."/>
            <person name="Bonometti L."/>
            <person name="Westerberg I."/>
            <person name="Brannstrom I.O."/>
            <person name="Guillou S."/>
            <person name="Cros-Aarteil S."/>
            <person name="Calhoun S."/>
            <person name="Haridas S."/>
            <person name="Kuo A."/>
            <person name="Mondo S."/>
            <person name="Pangilinan J."/>
            <person name="Riley R."/>
            <person name="LaButti K."/>
            <person name="Andreopoulos B."/>
            <person name="Lipzen A."/>
            <person name="Chen C."/>
            <person name="Yan M."/>
            <person name="Daum C."/>
            <person name="Ng V."/>
            <person name="Clum A."/>
            <person name="Steindorff A."/>
            <person name="Ohm R.A."/>
            <person name="Martin F."/>
            <person name="Silar P."/>
            <person name="Natvig D.O."/>
            <person name="Lalanne C."/>
            <person name="Gautier V."/>
            <person name="Ament-Velasquez S.L."/>
            <person name="Kruys A."/>
            <person name="Hutchinson M.I."/>
            <person name="Powell A.J."/>
            <person name="Barry K."/>
            <person name="Miller A.N."/>
            <person name="Grigoriev I.V."/>
            <person name="Debuchy R."/>
            <person name="Gladieux P."/>
            <person name="Hiltunen Thoren M."/>
            <person name="Johannesson H."/>
        </authorList>
    </citation>
    <scope>NUCLEOTIDE SEQUENCE</scope>
    <source>
        <strain evidence="3">CBS 103.79</strain>
    </source>
</reference>
<dbReference type="AlphaFoldDB" id="A0AAN6MBT1"/>
<dbReference type="InterPro" id="IPR025110">
    <property type="entry name" value="AMP-bd_C"/>
</dbReference>
<evidence type="ECO:0000313" key="3">
    <source>
        <dbReference type="EMBL" id="KAK3897239.1"/>
    </source>
</evidence>
<protein>
    <recommendedName>
        <fullName evidence="5">Acetyl-CoA synthetase-like protein</fullName>
    </recommendedName>
</protein>
<name>A0AAN6MBT1_9PEZI</name>
<dbReference type="InterPro" id="IPR042099">
    <property type="entry name" value="ANL_N_sf"/>
</dbReference>
<dbReference type="Proteomes" id="UP001303889">
    <property type="component" value="Unassembled WGS sequence"/>
</dbReference>
<dbReference type="Gene3D" id="3.30.300.30">
    <property type="match status" value="1"/>
</dbReference>
<accession>A0AAN6MBT1</accession>
<dbReference type="PANTHER" id="PTHR24096">
    <property type="entry name" value="LONG-CHAIN-FATTY-ACID--COA LIGASE"/>
    <property type="match status" value="1"/>
</dbReference>
<dbReference type="PROSITE" id="PS00455">
    <property type="entry name" value="AMP_BINDING"/>
    <property type="match status" value="1"/>
</dbReference>
<keyword evidence="4" id="KW-1185">Reference proteome</keyword>
<dbReference type="PANTHER" id="PTHR24096:SF295">
    <property type="entry name" value="ACETYL-COA SYNTHETASE-LIKE PROTEIN"/>
    <property type="match status" value="1"/>
</dbReference>
<dbReference type="GO" id="GO:0016405">
    <property type="term" value="F:CoA-ligase activity"/>
    <property type="evidence" value="ECO:0007669"/>
    <property type="project" value="TreeGrafter"/>
</dbReference>
<feature type="domain" description="AMP-dependent synthetase/ligase" evidence="1">
    <location>
        <begin position="92"/>
        <end position="454"/>
    </location>
</feature>
<dbReference type="SUPFAM" id="SSF56801">
    <property type="entry name" value="Acetyl-CoA synthetase-like"/>
    <property type="match status" value="1"/>
</dbReference>
<evidence type="ECO:0008006" key="5">
    <source>
        <dbReference type="Google" id="ProtNLM"/>
    </source>
</evidence>
<sequence length="629" mass="67276">MGHLPLKNVFSFAFSQPFQTVSDFIPPAHALTRIEADRPIFVDNKTDRALTFGQISKDALAVAHGILGLGLDPSAIVKLPPTPSCPAGPEVAPVVLIQLPNCLPYGPILYGTFASGMTATLASPALTSDEIAWILQNSRPRVIITATSCLPAMREAIAKQSDAAFFAATPIYTVDVAADIYPTPEPSRGPSDWRALMVPPATSPIKLNTATVFDPATAAARTAVILWSSGTSGRSKGVLLSHHTINFSIASLWHDTDYYTARSGGKVGQRQVWLGYVPFYHVFGLCNVFLLAVATGSTVYTMPNFHLDTVLRAIRDRKVTYMHMAPPVAVMLAKAPIVESYAQSGAFKSVVSAVTGGAPLGHDVVVEVFKRCGFRVRLGYGLSETCSTSLQRGHGEAELAEQAGDTGSPHWGVELMIADGKGYAKRKGEVTGAAPIDVEGEVLVRGGGLLSAYLPVGALAGAKPDMSVTEDAVTADGWFRTGDVGALNAAGRLRITDRLKELIKVRAYQVAPAELEGVLCSSEAVADAGVIGVYDKDEATEWPRAFVVPRKGLKNMARAEVEKLAGELKALVEKKTTKYKWLIGGIVFVEQIPKSPSGKILRRVLKDGGKEAQGLEVKLYEKKRRDAKL</sequence>
<organism evidence="3 4">
    <name type="scientific">Staphylotrichum tortipilum</name>
    <dbReference type="NCBI Taxonomy" id="2831512"/>
    <lineage>
        <taxon>Eukaryota</taxon>
        <taxon>Fungi</taxon>
        <taxon>Dikarya</taxon>
        <taxon>Ascomycota</taxon>
        <taxon>Pezizomycotina</taxon>
        <taxon>Sordariomycetes</taxon>
        <taxon>Sordariomycetidae</taxon>
        <taxon>Sordariales</taxon>
        <taxon>Chaetomiaceae</taxon>
        <taxon>Staphylotrichum</taxon>
    </lineage>
</organism>
<evidence type="ECO:0000313" key="4">
    <source>
        <dbReference type="Proteomes" id="UP001303889"/>
    </source>
</evidence>
<dbReference type="InterPro" id="IPR000873">
    <property type="entry name" value="AMP-dep_synth/lig_dom"/>
</dbReference>
<proteinExistence type="predicted"/>
<dbReference type="Pfam" id="PF00501">
    <property type="entry name" value="AMP-binding"/>
    <property type="match status" value="1"/>
</dbReference>
<comment type="caution">
    <text evidence="3">The sequence shown here is derived from an EMBL/GenBank/DDBJ whole genome shotgun (WGS) entry which is preliminary data.</text>
</comment>